<dbReference type="OrthoDB" id="9255at10239"/>
<organism evidence="2 3">
    <name type="scientific">Clostera anastomosis granulovirus B</name>
    <dbReference type="NCBI Taxonomy" id="1986290"/>
    <lineage>
        <taxon>Viruses</taxon>
        <taxon>Viruses incertae sedis</taxon>
        <taxon>Naldaviricetes</taxon>
        <taxon>Lefavirales</taxon>
        <taxon>Baculoviridae</taxon>
        <taxon>Betabaculovirus</taxon>
        <taxon>Betabaculovirus alterclanastomosis</taxon>
    </lineage>
</organism>
<dbReference type="InterPro" id="IPR013083">
    <property type="entry name" value="Znf_RING/FYVE/PHD"/>
</dbReference>
<dbReference type="Pfam" id="PF13920">
    <property type="entry name" value="zf-C3HC4_3"/>
    <property type="match status" value="1"/>
</dbReference>
<keyword evidence="3" id="KW-1185">Reference proteome</keyword>
<sequence>MTIVCLKENIMHCYENRLKSFQNWTGGENVEDLATIGFYNTNYKDIIVCYYCNYTDYNYCTGNEDTIFNHKRYSPNCPFYMSNAINNTTNYLNTKFNVPRTYNTNFTLDNQHFYFDYAKHCDYSLAEHRINSYTNFPQILKHLIPHLSECGFYYTNCGDVVVCYACNVHVKNLQVDTNVWQTHKRLNKNCPLLYVRTLKHINNNSSSSNNNSSADDVENNDIKSGTNDVITPTAPEYHNQHYTLPKCLNCGDKTIDAVMLPCYHLCVCQECALTCVQCKACNVFVGGFFMVKIPTDKLNVAEYGQWVATSQVSKTQFDHR</sequence>
<dbReference type="Gene3D" id="1.10.1170.10">
    <property type="entry name" value="Inhibitor Of Apoptosis Protein (2mihbC-IAP-1), Chain A"/>
    <property type="match status" value="2"/>
</dbReference>
<evidence type="ECO:0000313" key="2">
    <source>
        <dbReference type="EMBL" id="AKS25445.1"/>
    </source>
</evidence>
<evidence type="ECO:0000313" key="3">
    <source>
        <dbReference type="Proteomes" id="UP000232791"/>
    </source>
</evidence>
<dbReference type="SMART" id="SM00238">
    <property type="entry name" value="BIR"/>
    <property type="match status" value="2"/>
</dbReference>
<feature type="region of interest" description="Disordered" evidence="1">
    <location>
        <begin position="204"/>
        <end position="225"/>
    </location>
</feature>
<dbReference type="InterPro" id="IPR050784">
    <property type="entry name" value="IAP"/>
</dbReference>
<proteinExistence type="predicted"/>
<accession>A0A0K0WSA3</accession>
<feature type="compositionally biased region" description="Low complexity" evidence="1">
    <location>
        <begin position="204"/>
        <end position="213"/>
    </location>
</feature>
<dbReference type="Pfam" id="PF00653">
    <property type="entry name" value="BIR"/>
    <property type="match status" value="2"/>
</dbReference>
<dbReference type="InterPro" id="IPR001370">
    <property type="entry name" value="BIR_rpt"/>
</dbReference>
<evidence type="ECO:0000256" key="1">
    <source>
        <dbReference type="SAM" id="MobiDB-lite"/>
    </source>
</evidence>
<dbReference type="CDD" id="cd00022">
    <property type="entry name" value="BIR"/>
    <property type="match status" value="2"/>
</dbReference>
<dbReference type="SUPFAM" id="SSF57924">
    <property type="entry name" value="Inhibitor of apoptosis (IAP) repeat"/>
    <property type="match status" value="2"/>
</dbReference>
<dbReference type="PANTHER" id="PTHR10044">
    <property type="entry name" value="INHIBITOR OF APOPTOSIS"/>
    <property type="match status" value="1"/>
</dbReference>
<dbReference type="Proteomes" id="UP000232791">
    <property type="component" value="Segment"/>
</dbReference>
<name>A0A0K0WSA3_9BBAC</name>
<dbReference type="Gene3D" id="3.30.40.10">
    <property type="entry name" value="Zinc/RING finger domain, C3HC4 (zinc finger)"/>
    <property type="match status" value="1"/>
</dbReference>
<reference evidence="2 3" key="1">
    <citation type="journal article" date="2015" name="PLoS ONE">
        <title>The Complete Genome of a New Betabaculovirus from Clostera anastomosis.</title>
        <authorList>
            <person name="Yin F."/>
            <person name="Zhu Z."/>
            <person name="Liu X."/>
            <person name="Hou D."/>
            <person name="Wang J."/>
            <person name="Zhang L."/>
            <person name="Wang M."/>
            <person name="Kou Z."/>
            <person name="Wang H."/>
            <person name="Deng F."/>
            <person name="Hu Z."/>
        </authorList>
    </citation>
    <scope>NUCLEOTIDE SEQUENCE [LARGE SCALE GENOMIC DNA]</scope>
    <source>
        <strain evidence="2 3">ClasGV-B</strain>
    </source>
</reference>
<protein>
    <submittedName>
        <fullName evidence="2">Iap-5</fullName>
    </submittedName>
</protein>
<dbReference type="PROSITE" id="PS50143">
    <property type="entry name" value="BIR_REPEAT_2"/>
    <property type="match status" value="2"/>
</dbReference>
<dbReference type="EMBL" id="KR091910">
    <property type="protein sequence ID" value="AKS25445.1"/>
    <property type="molecule type" value="Genomic_DNA"/>
</dbReference>
<gene>
    <name evidence="2" type="ORF">clas102</name>
</gene>
<dbReference type="PANTHER" id="PTHR10044:SF139">
    <property type="entry name" value="DEATH-ASSOCIATED INHIBITOR OF APOPTOSIS 2"/>
    <property type="match status" value="1"/>
</dbReference>